<evidence type="ECO:0000313" key="3">
    <source>
        <dbReference type="Proteomes" id="UP000287651"/>
    </source>
</evidence>
<evidence type="ECO:0000256" key="1">
    <source>
        <dbReference type="SAM" id="MobiDB-lite"/>
    </source>
</evidence>
<proteinExistence type="predicted"/>
<feature type="region of interest" description="Disordered" evidence="1">
    <location>
        <begin position="261"/>
        <end position="283"/>
    </location>
</feature>
<name>A0A426ZH70_ENSVE</name>
<feature type="compositionally biased region" description="Polar residues" evidence="1">
    <location>
        <begin position="272"/>
        <end position="283"/>
    </location>
</feature>
<accession>A0A426ZH70</accession>
<dbReference type="Proteomes" id="UP000287651">
    <property type="component" value="Unassembled WGS sequence"/>
</dbReference>
<evidence type="ECO:0000313" key="2">
    <source>
        <dbReference type="EMBL" id="RRT63301.1"/>
    </source>
</evidence>
<comment type="caution">
    <text evidence="2">The sequence shown here is derived from an EMBL/GenBank/DDBJ whole genome shotgun (WGS) entry which is preliminary data.</text>
</comment>
<protein>
    <submittedName>
        <fullName evidence="2">Uncharacterized protein</fullName>
    </submittedName>
</protein>
<reference evidence="2 3" key="1">
    <citation type="journal article" date="2014" name="Agronomy (Basel)">
        <title>A Draft Genome Sequence for Ensete ventricosum, the Drought-Tolerant Tree Against Hunger.</title>
        <authorList>
            <person name="Harrison J."/>
            <person name="Moore K.A."/>
            <person name="Paszkiewicz K."/>
            <person name="Jones T."/>
            <person name="Grant M."/>
            <person name="Ambacheew D."/>
            <person name="Muzemil S."/>
            <person name="Studholme D.J."/>
        </authorList>
    </citation>
    <scope>NUCLEOTIDE SEQUENCE [LARGE SCALE GENOMIC DNA]</scope>
</reference>
<organism evidence="2 3">
    <name type="scientific">Ensete ventricosum</name>
    <name type="common">Abyssinian banana</name>
    <name type="synonym">Musa ensete</name>
    <dbReference type="NCBI Taxonomy" id="4639"/>
    <lineage>
        <taxon>Eukaryota</taxon>
        <taxon>Viridiplantae</taxon>
        <taxon>Streptophyta</taxon>
        <taxon>Embryophyta</taxon>
        <taxon>Tracheophyta</taxon>
        <taxon>Spermatophyta</taxon>
        <taxon>Magnoliopsida</taxon>
        <taxon>Liliopsida</taxon>
        <taxon>Zingiberales</taxon>
        <taxon>Musaceae</taxon>
        <taxon>Ensete</taxon>
    </lineage>
</organism>
<dbReference type="AlphaFoldDB" id="A0A426ZH70"/>
<gene>
    <name evidence="2" type="ORF">B296_00015527</name>
</gene>
<sequence length="423" mass="45449">MPTFFPHLMPPPRLLLLPISPCSPRNCNRSHHRCYLLLHLHQAASLLPCCSPRCCRPLLLPPILPCCSSRLPSLPPLPLHQPSSATSSSQTLLSSSFSSSLCCNHAFVTVTLLLQPSLLIALAVAHIFLPLPQSSFYRSRASAATIVADRPSRCPHLLPLLPYASVAPLLPSTTTASKVVVPSSAAIAPSSAVAAPSSASSLSHPAVAPAIVVTPYIIACRQPPSLPVAHTVVLQSTLLLPSFSSIITAASRCPVASSAPTLLPPPPSLSTGPNPDSLSCHPPTTQQPLGTCNTAPFFPPQPRRSYSIIIATPHPLDATAAINLKIVATISNRPIRQIGDPYADNLVMTKSYYIYKKDHNISDLEIYAMTSEDLIDAKLEAFEMCMENKLHALFVEFRLGRLLSSMRSQQGESLDHKENPPEK</sequence>
<dbReference type="EMBL" id="AMZH03006649">
    <property type="protein sequence ID" value="RRT63301.1"/>
    <property type="molecule type" value="Genomic_DNA"/>
</dbReference>